<dbReference type="GeneID" id="79718033"/>
<reference evidence="1" key="1">
    <citation type="submission" date="2022-03" db="EMBL/GenBank/DDBJ databases">
        <title>ESBL-producing Moellerella wisconsensis and Escherichia marmotae isolated from wild game meat.</title>
        <authorList>
            <person name="Biggel M."/>
        </authorList>
    </citation>
    <scope>NUCLEOTIDE SEQUENCE</scope>
    <source>
        <strain evidence="1">W51</strain>
    </source>
</reference>
<organism evidence="1 2">
    <name type="scientific">Moellerella wisconsensis</name>
    <dbReference type="NCBI Taxonomy" id="158849"/>
    <lineage>
        <taxon>Bacteria</taxon>
        <taxon>Pseudomonadati</taxon>
        <taxon>Pseudomonadota</taxon>
        <taxon>Gammaproteobacteria</taxon>
        <taxon>Enterobacterales</taxon>
        <taxon>Morganellaceae</taxon>
        <taxon>Moellerella</taxon>
    </lineage>
</organism>
<dbReference type="InterPro" id="IPR000259">
    <property type="entry name" value="Adhesion_dom_fimbrial"/>
</dbReference>
<dbReference type="GO" id="GO:0009289">
    <property type="term" value="C:pilus"/>
    <property type="evidence" value="ECO:0007669"/>
    <property type="project" value="InterPro"/>
</dbReference>
<dbReference type="EMBL" id="CP093245">
    <property type="protein sequence ID" value="UNH30039.1"/>
    <property type="molecule type" value="Genomic_DNA"/>
</dbReference>
<dbReference type="InterPro" id="IPR036937">
    <property type="entry name" value="Adhesion_dom_fimbrial_sf"/>
</dbReference>
<dbReference type="InterPro" id="IPR050263">
    <property type="entry name" value="Bact_Fimbrial_Adh_Pro"/>
</dbReference>
<protein>
    <submittedName>
        <fullName evidence="1">Type 1 fimbrial protein</fullName>
    </submittedName>
</protein>
<gene>
    <name evidence="1" type="ORF">MNY72_11870</name>
</gene>
<dbReference type="InterPro" id="IPR008966">
    <property type="entry name" value="Adhesion_dom_sf"/>
</dbReference>
<dbReference type="AlphaFoldDB" id="A0A9Q8PZD5"/>
<name>A0A9Q8PZD5_9GAMM</name>
<sequence>MKRLFFNPISIGCNILILLINLVCIPLSHAEVDVRVRGTLIAEPCTLLPEDAEIEIDFDTIVDKYLYINKRTPLEPFTIHLVDCEVHAGQGVKVGFLGAENNKLPGMLALDKGSLIKGIGIGIKDRNGKLIPINSETPAYLLGNGTNDLIFQGYVEAESDAIKNKTIGLGRFQATAIFVLNYD</sequence>
<dbReference type="Pfam" id="PF00419">
    <property type="entry name" value="Fimbrial"/>
    <property type="match status" value="1"/>
</dbReference>
<dbReference type="PANTHER" id="PTHR33420:SF9">
    <property type="entry name" value="MINOR FIMBRIAL SUBUNIT"/>
    <property type="match status" value="1"/>
</dbReference>
<dbReference type="PANTHER" id="PTHR33420">
    <property type="entry name" value="FIMBRIAL SUBUNIT ELFA-RELATED"/>
    <property type="match status" value="1"/>
</dbReference>
<evidence type="ECO:0000313" key="2">
    <source>
        <dbReference type="Proteomes" id="UP000829116"/>
    </source>
</evidence>
<accession>A0A9Q8PZD5</accession>
<dbReference type="GO" id="GO:0043709">
    <property type="term" value="P:cell adhesion involved in single-species biofilm formation"/>
    <property type="evidence" value="ECO:0007669"/>
    <property type="project" value="TreeGrafter"/>
</dbReference>
<dbReference type="Proteomes" id="UP000829116">
    <property type="component" value="Chromosome"/>
</dbReference>
<evidence type="ECO:0000313" key="1">
    <source>
        <dbReference type="EMBL" id="UNH30039.1"/>
    </source>
</evidence>
<dbReference type="SUPFAM" id="SSF49401">
    <property type="entry name" value="Bacterial adhesins"/>
    <property type="match status" value="1"/>
</dbReference>
<dbReference type="RefSeq" id="WP_047254603.1">
    <property type="nucleotide sequence ID" value="NZ_CAWMFK010000075.1"/>
</dbReference>
<dbReference type="Gene3D" id="2.60.40.1090">
    <property type="entry name" value="Fimbrial-type adhesion domain"/>
    <property type="match status" value="1"/>
</dbReference>
<proteinExistence type="predicted"/>